<protein>
    <submittedName>
        <fullName evidence="2">DUF1804 family protein</fullName>
    </submittedName>
</protein>
<dbReference type="InterPro" id="IPR014926">
    <property type="entry name" value="Phage_D3112_Orf24"/>
</dbReference>
<feature type="region of interest" description="Disordered" evidence="1">
    <location>
        <begin position="174"/>
        <end position="194"/>
    </location>
</feature>
<reference evidence="2" key="1">
    <citation type="submission" date="2021-05" db="EMBL/GenBank/DDBJ databases">
        <title>Energy efficiency and biological interactions define the core microbiome of deep oligotrophic groundwater.</title>
        <authorList>
            <person name="Mehrshad M."/>
            <person name="Lopez-Fernandez M."/>
            <person name="Bell E."/>
            <person name="Bernier-Latmani R."/>
            <person name="Bertilsson S."/>
            <person name="Dopson M."/>
        </authorList>
    </citation>
    <scope>NUCLEOTIDE SEQUENCE</scope>
    <source>
        <strain evidence="2">Modern_marine.mb.64</strain>
    </source>
</reference>
<dbReference type="AlphaFoldDB" id="A0A948RUJ6"/>
<evidence type="ECO:0000256" key="1">
    <source>
        <dbReference type="SAM" id="MobiDB-lite"/>
    </source>
</evidence>
<evidence type="ECO:0000313" key="3">
    <source>
        <dbReference type="Proteomes" id="UP000777784"/>
    </source>
</evidence>
<dbReference type="EMBL" id="JAHJDP010000013">
    <property type="protein sequence ID" value="MBU2689732.1"/>
    <property type="molecule type" value="Genomic_DNA"/>
</dbReference>
<organism evidence="2 3">
    <name type="scientific">Eiseniibacteriota bacterium</name>
    <dbReference type="NCBI Taxonomy" id="2212470"/>
    <lineage>
        <taxon>Bacteria</taxon>
        <taxon>Candidatus Eiseniibacteriota</taxon>
    </lineage>
</organism>
<gene>
    <name evidence="2" type="ORF">KJ970_02315</name>
</gene>
<accession>A0A948RUJ6</accession>
<dbReference type="Proteomes" id="UP000777784">
    <property type="component" value="Unassembled WGS sequence"/>
</dbReference>
<comment type="caution">
    <text evidence="2">The sequence shown here is derived from an EMBL/GenBank/DDBJ whole genome shotgun (WGS) entry which is preliminary data.</text>
</comment>
<name>A0A948RUJ6_UNCEI</name>
<dbReference type="Pfam" id="PF08822">
    <property type="entry name" value="DUF1804"/>
    <property type="match status" value="1"/>
</dbReference>
<sequence length="194" mass="22215">MKRSHSKTREEARRLYLTGEMETNAEIAARLGVKPHTVGKWRRGEDWDNLRLKIDLRAAEMFVEKIATDRVTLNVRHYRLWDLLLAKLADDLKTRKLTDIRDLERIASILERSQKGQRLAKGLSISGETEEAIRAQSQAEIRRVIDTFIDAVKEYVPDEESRDHIRRHILEALPDETGDGAGESGDAVTYRPAG</sequence>
<proteinExistence type="predicted"/>
<evidence type="ECO:0000313" key="2">
    <source>
        <dbReference type="EMBL" id="MBU2689732.1"/>
    </source>
</evidence>